<evidence type="ECO:0000256" key="2">
    <source>
        <dbReference type="ARBA" id="ARBA00023012"/>
    </source>
</evidence>
<dbReference type="InterPro" id="IPR036388">
    <property type="entry name" value="WH-like_DNA-bd_sf"/>
</dbReference>
<dbReference type="Gene3D" id="3.40.50.2300">
    <property type="match status" value="1"/>
</dbReference>
<dbReference type="CDD" id="cd17574">
    <property type="entry name" value="REC_OmpR"/>
    <property type="match status" value="1"/>
</dbReference>
<dbReference type="EMBL" id="QFQP01000068">
    <property type="protein sequence ID" value="PZR03919.1"/>
    <property type="molecule type" value="Genomic_DNA"/>
</dbReference>
<evidence type="ECO:0000259" key="9">
    <source>
        <dbReference type="PROSITE" id="PS51755"/>
    </source>
</evidence>
<evidence type="ECO:0000256" key="5">
    <source>
        <dbReference type="ARBA" id="ARBA00023163"/>
    </source>
</evidence>
<organism evidence="10 11">
    <name type="scientific">Archangium gephyra</name>
    <dbReference type="NCBI Taxonomy" id="48"/>
    <lineage>
        <taxon>Bacteria</taxon>
        <taxon>Pseudomonadati</taxon>
        <taxon>Myxococcota</taxon>
        <taxon>Myxococcia</taxon>
        <taxon>Myxococcales</taxon>
        <taxon>Cystobacterineae</taxon>
        <taxon>Archangiaceae</taxon>
        <taxon>Archangium</taxon>
    </lineage>
</organism>
<dbReference type="PROSITE" id="PS50110">
    <property type="entry name" value="RESPONSE_REGULATORY"/>
    <property type="match status" value="1"/>
</dbReference>
<dbReference type="GO" id="GO:0005829">
    <property type="term" value="C:cytosol"/>
    <property type="evidence" value="ECO:0007669"/>
    <property type="project" value="TreeGrafter"/>
</dbReference>
<dbReference type="InterPro" id="IPR001867">
    <property type="entry name" value="OmpR/PhoB-type_DNA-bd"/>
</dbReference>
<gene>
    <name evidence="10" type="ORF">DI536_35200</name>
</gene>
<evidence type="ECO:0000256" key="7">
    <source>
        <dbReference type="PROSITE-ProRule" id="PRU01091"/>
    </source>
</evidence>
<name>A0A2W5SL69_9BACT</name>
<evidence type="ECO:0000256" key="4">
    <source>
        <dbReference type="ARBA" id="ARBA00023125"/>
    </source>
</evidence>
<dbReference type="PROSITE" id="PS51755">
    <property type="entry name" value="OMPR_PHOB"/>
    <property type="match status" value="1"/>
</dbReference>
<dbReference type="CDD" id="cd00383">
    <property type="entry name" value="trans_reg_C"/>
    <property type="match status" value="1"/>
</dbReference>
<evidence type="ECO:0000313" key="10">
    <source>
        <dbReference type="EMBL" id="PZR03919.1"/>
    </source>
</evidence>
<feature type="DNA-binding region" description="OmpR/PhoB-type" evidence="7">
    <location>
        <begin position="137"/>
        <end position="236"/>
    </location>
</feature>
<dbReference type="SUPFAM" id="SSF52172">
    <property type="entry name" value="CheY-like"/>
    <property type="match status" value="1"/>
</dbReference>
<dbReference type="GO" id="GO:0000156">
    <property type="term" value="F:phosphorelay response regulator activity"/>
    <property type="evidence" value="ECO:0007669"/>
    <property type="project" value="TreeGrafter"/>
</dbReference>
<feature type="domain" description="OmpR/PhoB-type" evidence="9">
    <location>
        <begin position="137"/>
        <end position="236"/>
    </location>
</feature>
<dbReference type="GO" id="GO:0006355">
    <property type="term" value="P:regulation of DNA-templated transcription"/>
    <property type="evidence" value="ECO:0007669"/>
    <property type="project" value="InterPro"/>
</dbReference>
<dbReference type="SMART" id="SM00448">
    <property type="entry name" value="REC"/>
    <property type="match status" value="1"/>
</dbReference>
<dbReference type="InterPro" id="IPR039420">
    <property type="entry name" value="WalR-like"/>
</dbReference>
<dbReference type="SMART" id="SM00862">
    <property type="entry name" value="Trans_reg_C"/>
    <property type="match status" value="1"/>
</dbReference>
<dbReference type="PANTHER" id="PTHR48111">
    <property type="entry name" value="REGULATOR OF RPOS"/>
    <property type="match status" value="1"/>
</dbReference>
<dbReference type="PANTHER" id="PTHR48111:SF1">
    <property type="entry name" value="TWO-COMPONENT RESPONSE REGULATOR ORR33"/>
    <property type="match status" value="1"/>
</dbReference>
<dbReference type="Gene3D" id="6.10.250.690">
    <property type="match status" value="1"/>
</dbReference>
<evidence type="ECO:0000256" key="3">
    <source>
        <dbReference type="ARBA" id="ARBA00023015"/>
    </source>
</evidence>
<feature type="domain" description="Response regulatory" evidence="8">
    <location>
        <begin position="18"/>
        <end position="131"/>
    </location>
</feature>
<dbReference type="GO" id="GO:0000976">
    <property type="term" value="F:transcription cis-regulatory region binding"/>
    <property type="evidence" value="ECO:0007669"/>
    <property type="project" value="TreeGrafter"/>
</dbReference>
<accession>A0A2W5SL69</accession>
<feature type="modified residue" description="4-aspartylphosphate" evidence="6">
    <location>
        <position position="66"/>
    </location>
</feature>
<keyword evidence="2" id="KW-0902">Two-component regulatory system</keyword>
<dbReference type="Gene3D" id="1.10.10.10">
    <property type="entry name" value="Winged helix-like DNA-binding domain superfamily/Winged helix DNA-binding domain"/>
    <property type="match status" value="1"/>
</dbReference>
<protein>
    <submittedName>
        <fullName evidence="10">DNA-binding response regulator</fullName>
    </submittedName>
</protein>
<evidence type="ECO:0000256" key="6">
    <source>
        <dbReference type="PROSITE-ProRule" id="PRU00169"/>
    </source>
</evidence>
<proteinExistence type="predicted"/>
<keyword evidence="3" id="KW-0805">Transcription regulation</keyword>
<dbReference type="Pfam" id="PF00072">
    <property type="entry name" value="Response_reg"/>
    <property type="match status" value="1"/>
</dbReference>
<evidence type="ECO:0000256" key="1">
    <source>
        <dbReference type="ARBA" id="ARBA00022553"/>
    </source>
</evidence>
<dbReference type="Proteomes" id="UP000249061">
    <property type="component" value="Unassembled WGS sequence"/>
</dbReference>
<evidence type="ECO:0000313" key="11">
    <source>
        <dbReference type="Proteomes" id="UP000249061"/>
    </source>
</evidence>
<reference evidence="10 11" key="1">
    <citation type="submission" date="2017-08" db="EMBL/GenBank/DDBJ databases">
        <title>Infants hospitalized years apart are colonized by the same room-sourced microbial strains.</title>
        <authorList>
            <person name="Brooks B."/>
            <person name="Olm M.R."/>
            <person name="Firek B.A."/>
            <person name="Baker R."/>
            <person name="Thomas B.C."/>
            <person name="Morowitz M.J."/>
            <person name="Banfield J.F."/>
        </authorList>
    </citation>
    <scope>NUCLEOTIDE SEQUENCE [LARGE SCALE GENOMIC DNA]</scope>
    <source>
        <strain evidence="10">S2_003_000_R2_14</strain>
    </source>
</reference>
<dbReference type="InterPro" id="IPR016032">
    <property type="entry name" value="Sig_transdc_resp-reg_C-effctor"/>
</dbReference>
<keyword evidence="4 7" id="KW-0238">DNA-binding</keyword>
<sequence length="238" mass="25703">MLGASPAAGPARFAGVTSVLVVEDEPSLRLALCDNLEDEGYAVTSAATVASAREALKKKFDVVVLDLMLPDGDGYTLCRELRRGGHSARVLMLTARTLEDDLVKGFEAGADDYVSKPYRLRELLARVAALARRGATSSSLQVGAYAVDETTRSVKGPRGEVELTRKEFDLLLLLARAGEAVVKRDEILDAVWGDVVVDTHTVDNFVSSLKKKLRHDDAASGFELKTVRGVGFRLISVK</sequence>
<dbReference type="Pfam" id="PF00486">
    <property type="entry name" value="Trans_reg_C"/>
    <property type="match status" value="1"/>
</dbReference>
<dbReference type="SUPFAM" id="SSF46894">
    <property type="entry name" value="C-terminal effector domain of the bipartite response regulators"/>
    <property type="match status" value="1"/>
</dbReference>
<keyword evidence="5" id="KW-0804">Transcription</keyword>
<dbReference type="AlphaFoldDB" id="A0A2W5SL69"/>
<keyword evidence="1 6" id="KW-0597">Phosphoprotein</keyword>
<dbReference type="InterPro" id="IPR001789">
    <property type="entry name" value="Sig_transdc_resp-reg_receiver"/>
</dbReference>
<dbReference type="GO" id="GO:0032993">
    <property type="term" value="C:protein-DNA complex"/>
    <property type="evidence" value="ECO:0007669"/>
    <property type="project" value="TreeGrafter"/>
</dbReference>
<comment type="caution">
    <text evidence="10">The sequence shown here is derived from an EMBL/GenBank/DDBJ whole genome shotgun (WGS) entry which is preliminary data.</text>
</comment>
<evidence type="ECO:0000259" key="8">
    <source>
        <dbReference type="PROSITE" id="PS50110"/>
    </source>
</evidence>
<dbReference type="InterPro" id="IPR011006">
    <property type="entry name" value="CheY-like_superfamily"/>
</dbReference>